<gene>
    <name evidence="2" type="ORF">QC818_13105</name>
</gene>
<comment type="caution">
    <text evidence="2">The sequence shown here is derived from an EMBL/GenBank/DDBJ whole genome shotgun (WGS) entry which is preliminary data.</text>
</comment>
<protein>
    <submittedName>
        <fullName evidence="2">Uncharacterized protein</fullName>
    </submittedName>
</protein>
<reference evidence="2 3" key="1">
    <citation type="submission" date="2023-04" db="EMBL/GenBank/DDBJ databases">
        <title>A long-awaited taxogenomic arrangement of the family Halomonadaceae.</title>
        <authorList>
            <person name="De La Haba R."/>
            <person name="Chuvochina M."/>
            <person name="Wittouck S."/>
            <person name="Arahal D.R."/>
            <person name="Sanchez-Porro C."/>
            <person name="Hugenholtz P."/>
            <person name="Ventosa A."/>
        </authorList>
    </citation>
    <scope>NUCLEOTIDE SEQUENCE [LARGE SCALE GENOMIC DNA]</scope>
    <source>
        <strain evidence="2 3">DSM 23530</strain>
    </source>
</reference>
<dbReference type="RefSeq" id="WP_309653314.1">
    <property type="nucleotide sequence ID" value="NZ_JARWAK010000011.1"/>
</dbReference>
<keyword evidence="1" id="KW-0812">Transmembrane</keyword>
<evidence type="ECO:0000313" key="3">
    <source>
        <dbReference type="Proteomes" id="UP001264519"/>
    </source>
</evidence>
<name>A0ABU1G496_9GAMM</name>
<dbReference type="Proteomes" id="UP001264519">
    <property type="component" value="Unassembled WGS sequence"/>
</dbReference>
<feature type="transmembrane region" description="Helical" evidence="1">
    <location>
        <begin position="50"/>
        <end position="66"/>
    </location>
</feature>
<sequence>MIDGNPGMRRSRRADRPLSALLLAAGLALWLLWRPELVQALPWPWRVGLVAWGGWALGAAFARPLLDGREGRLARLAASAGSRAALVGFGLALAGRALLG</sequence>
<keyword evidence="1" id="KW-0472">Membrane</keyword>
<keyword evidence="1" id="KW-1133">Transmembrane helix</keyword>
<evidence type="ECO:0000313" key="2">
    <source>
        <dbReference type="EMBL" id="MDR5867726.1"/>
    </source>
</evidence>
<feature type="transmembrane region" description="Helical" evidence="1">
    <location>
        <begin position="73"/>
        <end position="94"/>
    </location>
</feature>
<dbReference type="EMBL" id="JARWAK010000011">
    <property type="protein sequence ID" value="MDR5867726.1"/>
    <property type="molecule type" value="Genomic_DNA"/>
</dbReference>
<keyword evidence="3" id="KW-1185">Reference proteome</keyword>
<proteinExistence type="predicted"/>
<organism evidence="2 3">
    <name type="scientific">Halomonas koreensis</name>
    <dbReference type="NCBI Taxonomy" id="245385"/>
    <lineage>
        <taxon>Bacteria</taxon>
        <taxon>Pseudomonadati</taxon>
        <taxon>Pseudomonadota</taxon>
        <taxon>Gammaproteobacteria</taxon>
        <taxon>Oceanospirillales</taxon>
        <taxon>Halomonadaceae</taxon>
        <taxon>Halomonas</taxon>
    </lineage>
</organism>
<accession>A0ABU1G496</accession>
<evidence type="ECO:0000256" key="1">
    <source>
        <dbReference type="SAM" id="Phobius"/>
    </source>
</evidence>